<dbReference type="Proteomes" id="UP000834611">
    <property type="component" value="Unassembled WGS sequence"/>
</dbReference>
<gene>
    <name evidence="1" type="ORF">GHA_04485</name>
</gene>
<organism evidence="1 2">
    <name type="scientific">Providencia rettgeri</name>
    <dbReference type="NCBI Taxonomy" id="587"/>
    <lineage>
        <taxon>Bacteria</taxon>
        <taxon>Pseudomonadati</taxon>
        <taxon>Pseudomonadota</taxon>
        <taxon>Gammaproteobacteria</taxon>
        <taxon>Enterobacterales</taxon>
        <taxon>Morganellaceae</taxon>
        <taxon>Providencia</taxon>
    </lineage>
</organism>
<dbReference type="AlphaFoldDB" id="A0A9N8H0W1"/>
<accession>A0A9N8H0W1</accession>
<protein>
    <submittedName>
        <fullName evidence="1">Uncharacterized protein</fullName>
    </submittedName>
</protein>
<sequence>MQNDTNPPCDLAGYIQRLKLQPLRESITIQNKTIPITKNTPSVKLLADVNANWILTRDNYLNHIMACRLCVVAGLKQPRYCQVGEKYYQDYQCATHELIECQQHSENPPQNK</sequence>
<evidence type="ECO:0000313" key="1">
    <source>
        <dbReference type="EMBL" id="CAB5718962.1"/>
    </source>
</evidence>
<name>A0A9N8H0W1_PRORE</name>
<comment type="caution">
    <text evidence="1">The sequence shown here is derived from an EMBL/GenBank/DDBJ whole genome shotgun (WGS) entry which is preliminary data.</text>
</comment>
<proteinExistence type="predicted"/>
<evidence type="ECO:0000313" key="2">
    <source>
        <dbReference type="Proteomes" id="UP000834611"/>
    </source>
</evidence>
<reference evidence="1" key="1">
    <citation type="submission" date="2020-05" db="EMBL/GenBank/DDBJ databases">
        <authorList>
            <person name="Delgado-Blas J."/>
        </authorList>
    </citation>
    <scope>NUCLEOTIDE SEQUENCE</scope>
    <source>
        <strain evidence="1">BB1453</strain>
    </source>
</reference>
<dbReference type="RefSeq" id="WP_239407522.1">
    <property type="nucleotide sequence ID" value="NZ_CAHPRV010000069.1"/>
</dbReference>
<dbReference type="EMBL" id="CAHPSF010000020">
    <property type="protein sequence ID" value="CAB5718962.1"/>
    <property type="molecule type" value="Genomic_DNA"/>
</dbReference>